<dbReference type="AlphaFoldDB" id="A0A6A3K6C0"/>
<evidence type="ECO:0000313" key="4">
    <source>
        <dbReference type="Proteomes" id="UP000460718"/>
    </source>
</evidence>
<keyword evidence="1" id="KW-0812">Transmembrane</keyword>
<dbReference type="Proteomes" id="UP000486351">
    <property type="component" value="Unassembled WGS sequence"/>
</dbReference>
<gene>
    <name evidence="3" type="ORF">PF008_g18573</name>
    <name evidence="2" type="ORF">PF011_g13547</name>
</gene>
<evidence type="ECO:0000313" key="3">
    <source>
        <dbReference type="EMBL" id="KAE9318109.1"/>
    </source>
</evidence>
<dbReference type="EMBL" id="QXFY01001426">
    <property type="protein sequence ID" value="KAE9318109.1"/>
    <property type="molecule type" value="Genomic_DNA"/>
</dbReference>
<evidence type="ECO:0000256" key="1">
    <source>
        <dbReference type="SAM" id="Phobius"/>
    </source>
</evidence>
<sequence length="91" mass="9990">MSVVLPLEVHAECGRIPARVDAVQESYLIIRRFVPIFTSVPSVLPFLHGPKPNMVPTALVILGMISILPLTLVAARGPPRRRPRQVPCFVA</sequence>
<name>A0A6A3K6C0_9STRA</name>
<evidence type="ECO:0000313" key="5">
    <source>
        <dbReference type="Proteomes" id="UP000486351"/>
    </source>
</evidence>
<protein>
    <submittedName>
        <fullName evidence="2">Uncharacterized protein</fullName>
    </submittedName>
</protein>
<dbReference type="EMBL" id="QXFW01000840">
    <property type="protein sequence ID" value="KAE9001892.1"/>
    <property type="molecule type" value="Genomic_DNA"/>
</dbReference>
<dbReference type="Proteomes" id="UP000460718">
    <property type="component" value="Unassembled WGS sequence"/>
</dbReference>
<keyword evidence="1" id="KW-1133">Transmembrane helix</keyword>
<evidence type="ECO:0000313" key="2">
    <source>
        <dbReference type="EMBL" id="KAE9001892.1"/>
    </source>
</evidence>
<proteinExistence type="predicted"/>
<organism evidence="2 4">
    <name type="scientific">Phytophthora fragariae</name>
    <dbReference type="NCBI Taxonomy" id="53985"/>
    <lineage>
        <taxon>Eukaryota</taxon>
        <taxon>Sar</taxon>
        <taxon>Stramenopiles</taxon>
        <taxon>Oomycota</taxon>
        <taxon>Peronosporomycetes</taxon>
        <taxon>Peronosporales</taxon>
        <taxon>Peronosporaceae</taxon>
        <taxon>Phytophthora</taxon>
    </lineage>
</organism>
<accession>A0A6A3K6C0</accession>
<feature type="transmembrane region" description="Helical" evidence="1">
    <location>
        <begin position="54"/>
        <end position="75"/>
    </location>
</feature>
<comment type="caution">
    <text evidence="2">The sequence shown here is derived from an EMBL/GenBank/DDBJ whole genome shotgun (WGS) entry which is preliminary data.</text>
</comment>
<keyword evidence="1" id="KW-0472">Membrane</keyword>
<reference evidence="4 5" key="1">
    <citation type="submission" date="2018-09" db="EMBL/GenBank/DDBJ databases">
        <title>Genomic investigation of the strawberry pathogen Phytophthora fragariae indicates pathogenicity is determined by transcriptional variation in three key races.</title>
        <authorList>
            <person name="Adams T.M."/>
            <person name="Armitage A.D."/>
            <person name="Sobczyk M.K."/>
            <person name="Bates H.J."/>
            <person name="Dunwell J.M."/>
            <person name="Nellist C.F."/>
            <person name="Harrison R.J."/>
        </authorList>
    </citation>
    <scope>NUCLEOTIDE SEQUENCE [LARGE SCALE GENOMIC DNA]</scope>
    <source>
        <strain evidence="3 5">NOV-77</strain>
        <strain evidence="2 4">SCRP245</strain>
    </source>
</reference>